<protein>
    <submittedName>
        <fullName evidence="1">Uncharacterized protein</fullName>
    </submittedName>
</protein>
<keyword evidence="2" id="KW-1185">Reference proteome</keyword>
<evidence type="ECO:0000313" key="1">
    <source>
        <dbReference type="EMBL" id="CAI6093994.1"/>
    </source>
</evidence>
<dbReference type="EMBL" id="CABFNP030001245">
    <property type="protein sequence ID" value="CAI6093994.1"/>
    <property type="molecule type" value="Genomic_DNA"/>
</dbReference>
<accession>A0AA35MCD3</accession>
<sequence>MAGLSSSFLHYSPAVLGMLKGGLLAEKVVALTSGKGSALGTQAPPKEATAVRWTISLFAIQRDVLGFPTLAVLSRASSNWLRFSYIAQVITGSGPLISEAVAQLVLPTQRHQP</sequence>
<name>A0AA35MCD3_9HYPO</name>
<comment type="caution">
    <text evidence="1">The sequence shown here is derived from an EMBL/GenBank/DDBJ whole genome shotgun (WGS) entry which is preliminary data.</text>
</comment>
<evidence type="ECO:0000313" key="2">
    <source>
        <dbReference type="Proteomes" id="UP001160390"/>
    </source>
</evidence>
<proteinExistence type="predicted"/>
<dbReference type="Proteomes" id="UP001160390">
    <property type="component" value="Unassembled WGS sequence"/>
</dbReference>
<organism evidence="1 2">
    <name type="scientific">Clonostachys chloroleuca</name>
    <dbReference type="NCBI Taxonomy" id="1926264"/>
    <lineage>
        <taxon>Eukaryota</taxon>
        <taxon>Fungi</taxon>
        <taxon>Dikarya</taxon>
        <taxon>Ascomycota</taxon>
        <taxon>Pezizomycotina</taxon>
        <taxon>Sordariomycetes</taxon>
        <taxon>Hypocreomycetidae</taxon>
        <taxon>Hypocreales</taxon>
        <taxon>Bionectriaceae</taxon>
        <taxon>Clonostachys</taxon>
    </lineage>
</organism>
<gene>
    <name evidence="1" type="ORF">CCHLO57077_00001062</name>
</gene>
<dbReference type="AlphaFoldDB" id="A0AA35MCD3"/>
<reference evidence="1" key="1">
    <citation type="submission" date="2023-01" db="EMBL/GenBank/DDBJ databases">
        <authorList>
            <person name="Piombo E."/>
        </authorList>
    </citation>
    <scope>NUCLEOTIDE SEQUENCE</scope>
</reference>